<feature type="domain" description="FecR protein" evidence="2">
    <location>
        <begin position="61"/>
        <end position="151"/>
    </location>
</feature>
<name>A0AB36RD51_9HYPH</name>
<organism evidence="3 4">
    <name type="scientific">Mesorhizobium mediterraneum</name>
    <dbReference type="NCBI Taxonomy" id="43617"/>
    <lineage>
        <taxon>Bacteria</taxon>
        <taxon>Pseudomonadati</taxon>
        <taxon>Pseudomonadota</taxon>
        <taxon>Alphaproteobacteria</taxon>
        <taxon>Hyphomicrobiales</taxon>
        <taxon>Phyllobacteriaceae</taxon>
        <taxon>Mesorhizobium</taxon>
    </lineage>
</organism>
<evidence type="ECO:0000256" key="1">
    <source>
        <dbReference type="SAM" id="SignalP"/>
    </source>
</evidence>
<keyword evidence="1" id="KW-0732">Signal</keyword>
<feature type="chain" id="PRO_5044296674" description="FecR protein domain-containing protein" evidence="1">
    <location>
        <begin position="24"/>
        <end position="275"/>
    </location>
</feature>
<dbReference type="EMBL" id="NPKI01000012">
    <property type="protein sequence ID" value="PAQ02658.1"/>
    <property type="molecule type" value="Genomic_DNA"/>
</dbReference>
<evidence type="ECO:0000259" key="2">
    <source>
        <dbReference type="Pfam" id="PF04773"/>
    </source>
</evidence>
<dbReference type="Proteomes" id="UP000216215">
    <property type="component" value="Unassembled WGS sequence"/>
</dbReference>
<accession>A0AB36RD51</accession>
<dbReference type="Pfam" id="PF04773">
    <property type="entry name" value="FecR"/>
    <property type="match status" value="1"/>
</dbReference>
<dbReference type="RefSeq" id="WP_095484123.1">
    <property type="nucleotide sequence ID" value="NZ_CP088151.1"/>
</dbReference>
<comment type="caution">
    <text evidence="3">The sequence shown here is derived from an EMBL/GenBank/DDBJ whole genome shotgun (WGS) entry which is preliminary data.</text>
</comment>
<dbReference type="AlphaFoldDB" id="A0AB36RD51"/>
<sequence>MKEAAMRTLNRQIAIFVACLAFAAPSAAETVGSMTAYQTNIVRNNGGTMNVGAGVELGDQLRSNPTGLGMLVFRDESSAKIGPNTSLTIDEFVYNPGSGSGKIDIGMNSGLARFYGGQVSKGGVMQVATPHMVLGARGGIIEVLVAAGQTVGILRAGRMTCTMNGKRLVITNPGFACTSENGKLLTGYGGIDTFPILDSIDQIAGTGLPGAPGPGLDVSAICASALGGSLKICDSTDGALPGVVMEFPDSLTPPVGGGVDNGGCEGEGCCYPDCR</sequence>
<evidence type="ECO:0000313" key="4">
    <source>
        <dbReference type="Proteomes" id="UP000216215"/>
    </source>
</evidence>
<evidence type="ECO:0000313" key="3">
    <source>
        <dbReference type="EMBL" id="PAQ02658.1"/>
    </source>
</evidence>
<gene>
    <name evidence="3" type="ORF">CIT25_08520</name>
</gene>
<keyword evidence="4" id="KW-1185">Reference proteome</keyword>
<feature type="signal peptide" evidence="1">
    <location>
        <begin position="1"/>
        <end position="23"/>
    </location>
</feature>
<proteinExistence type="predicted"/>
<dbReference type="PANTHER" id="PTHR38731">
    <property type="entry name" value="LIPL45-RELATED LIPOPROTEIN-RELATED"/>
    <property type="match status" value="1"/>
</dbReference>
<protein>
    <recommendedName>
        <fullName evidence="2">FecR protein domain-containing protein</fullName>
    </recommendedName>
</protein>
<reference evidence="4" key="1">
    <citation type="submission" date="2017-08" db="EMBL/GenBank/DDBJ databases">
        <title>Mesorhizobium wenxinae sp. nov., a novel rhizobial species isolated from root nodules of chickpea (Cicer arietinum L.).</title>
        <authorList>
            <person name="Zhang J."/>
        </authorList>
    </citation>
    <scope>NUCLEOTIDE SEQUENCE [LARGE SCALE GENOMIC DNA]</scope>
    <source>
        <strain evidence="4">USDA 3392</strain>
    </source>
</reference>
<dbReference type="InterPro" id="IPR006860">
    <property type="entry name" value="FecR"/>
</dbReference>